<dbReference type="OrthoDB" id="2143530at2759"/>
<evidence type="ECO:0000313" key="2">
    <source>
        <dbReference type="Proteomes" id="UP000193642"/>
    </source>
</evidence>
<name>A0A1Y2CBI7_9FUNG</name>
<keyword evidence="2" id="KW-1185">Reference proteome</keyword>
<proteinExistence type="predicted"/>
<dbReference type="AlphaFoldDB" id="A0A1Y2CBI7"/>
<reference evidence="1 2" key="1">
    <citation type="submission" date="2016-07" db="EMBL/GenBank/DDBJ databases">
        <title>Pervasive Adenine N6-methylation of Active Genes in Fungi.</title>
        <authorList>
            <consortium name="DOE Joint Genome Institute"/>
            <person name="Mondo S.J."/>
            <person name="Dannebaum R.O."/>
            <person name="Kuo R.C."/>
            <person name="Labutti K."/>
            <person name="Haridas S."/>
            <person name="Kuo A."/>
            <person name="Salamov A."/>
            <person name="Ahrendt S.R."/>
            <person name="Lipzen A."/>
            <person name="Sullivan W."/>
            <person name="Andreopoulos W.B."/>
            <person name="Clum A."/>
            <person name="Lindquist E."/>
            <person name="Daum C."/>
            <person name="Ramamoorthy G.K."/>
            <person name="Gryganskyi A."/>
            <person name="Culley D."/>
            <person name="Magnuson J.K."/>
            <person name="James T.Y."/>
            <person name="O'Malley M.A."/>
            <person name="Stajich J.E."/>
            <person name="Spatafora J.W."/>
            <person name="Visel A."/>
            <person name="Grigoriev I.V."/>
        </authorList>
    </citation>
    <scope>NUCLEOTIDE SEQUENCE [LARGE SCALE GENOMIC DNA]</scope>
    <source>
        <strain evidence="1 2">JEL800</strain>
    </source>
</reference>
<dbReference type="EMBL" id="MCGO01000022">
    <property type="protein sequence ID" value="ORY44388.1"/>
    <property type="molecule type" value="Genomic_DNA"/>
</dbReference>
<sequence length="166" mass="18451">MESVSIELALERTCSHGLDICVPFTAEFYNDHFGEHPPIPTLSSSGCTLSILVANNKNLWDHFKQHLILNPSAIDVRNPLDDYVASCIQASLINVVGLSTRTDVRFAFDKGDKFVAFQNLGQMIGEAFYNRSVFLCSHPVYGPWQAFRAVITIGVDASDVSWILRS</sequence>
<gene>
    <name evidence="1" type="ORF">BCR33DRAFT_766022</name>
</gene>
<accession>A0A1Y2CBI7</accession>
<evidence type="ECO:0008006" key="3">
    <source>
        <dbReference type="Google" id="ProtNLM"/>
    </source>
</evidence>
<organism evidence="1 2">
    <name type="scientific">Rhizoclosmatium globosum</name>
    <dbReference type="NCBI Taxonomy" id="329046"/>
    <lineage>
        <taxon>Eukaryota</taxon>
        <taxon>Fungi</taxon>
        <taxon>Fungi incertae sedis</taxon>
        <taxon>Chytridiomycota</taxon>
        <taxon>Chytridiomycota incertae sedis</taxon>
        <taxon>Chytridiomycetes</taxon>
        <taxon>Chytridiales</taxon>
        <taxon>Chytriomycetaceae</taxon>
        <taxon>Rhizoclosmatium</taxon>
    </lineage>
</organism>
<comment type="caution">
    <text evidence="1">The sequence shown here is derived from an EMBL/GenBank/DDBJ whole genome shotgun (WGS) entry which is preliminary data.</text>
</comment>
<dbReference type="Proteomes" id="UP000193642">
    <property type="component" value="Unassembled WGS sequence"/>
</dbReference>
<protein>
    <recommendedName>
        <fullName evidence="3">Cyanocobalamin reductase (cyanide-eliminating)</fullName>
    </recommendedName>
</protein>
<evidence type="ECO:0000313" key="1">
    <source>
        <dbReference type="EMBL" id="ORY44388.1"/>
    </source>
</evidence>